<accession>A0ABD0RTS5</accession>
<sequence>EELMRSVRSVSFISPAGRITAFRITLRVCWDSCGESKPNPPPTLDPSWCTA</sequence>
<gene>
    <name evidence="1" type="ORF">M9458_005119</name>
</gene>
<feature type="non-terminal residue" evidence="1">
    <location>
        <position position="1"/>
    </location>
</feature>
<comment type="caution">
    <text evidence="1">The sequence shown here is derived from an EMBL/GenBank/DDBJ whole genome shotgun (WGS) entry which is preliminary data.</text>
</comment>
<dbReference type="EMBL" id="JAMKFB020000002">
    <property type="protein sequence ID" value="KAL0201932.1"/>
    <property type="molecule type" value="Genomic_DNA"/>
</dbReference>
<proteinExistence type="predicted"/>
<dbReference type="AlphaFoldDB" id="A0ABD0RTS5"/>
<organism evidence="1 2">
    <name type="scientific">Cirrhinus mrigala</name>
    <name type="common">Mrigala</name>
    <dbReference type="NCBI Taxonomy" id="683832"/>
    <lineage>
        <taxon>Eukaryota</taxon>
        <taxon>Metazoa</taxon>
        <taxon>Chordata</taxon>
        <taxon>Craniata</taxon>
        <taxon>Vertebrata</taxon>
        <taxon>Euteleostomi</taxon>
        <taxon>Actinopterygii</taxon>
        <taxon>Neopterygii</taxon>
        <taxon>Teleostei</taxon>
        <taxon>Ostariophysi</taxon>
        <taxon>Cypriniformes</taxon>
        <taxon>Cyprinidae</taxon>
        <taxon>Labeoninae</taxon>
        <taxon>Labeonini</taxon>
        <taxon>Cirrhinus</taxon>
    </lineage>
</organism>
<evidence type="ECO:0000313" key="2">
    <source>
        <dbReference type="Proteomes" id="UP001529510"/>
    </source>
</evidence>
<keyword evidence="2" id="KW-1185">Reference proteome</keyword>
<evidence type="ECO:0000313" key="1">
    <source>
        <dbReference type="EMBL" id="KAL0201932.1"/>
    </source>
</evidence>
<feature type="non-terminal residue" evidence="1">
    <location>
        <position position="51"/>
    </location>
</feature>
<dbReference type="Proteomes" id="UP001529510">
    <property type="component" value="Unassembled WGS sequence"/>
</dbReference>
<name>A0ABD0RTS5_CIRMR</name>
<protein>
    <submittedName>
        <fullName evidence="1">Uncharacterized protein</fullName>
    </submittedName>
</protein>
<reference evidence="1 2" key="1">
    <citation type="submission" date="2024-05" db="EMBL/GenBank/DDBJ databases">
        <title>Genome sequencing and assembly of Indian major carp, Cirrhinus mrigala (Hamilton, 1822).</title>
        <authorList>
            <person name="Mohindra V."/>
            <person name="Chowdhury L.M."/>
            <person name="Lal K."/>
            <person name="Jena J.K."/>
        </authorList>
    </citation>
    <scope>NUCLEOTIDE SEQUENCE [LARGE SCALE GENOMIC DNA]</scope>
    <source>
        <strain evidence="1">CM1030</strain>
        <tissue evidence="1">Blood</tissue>
    </source>
</reference>